<gene>
    <name evidence="1" type="ORF">MAM1_0037c02741</name>
</gene>
<evidence type="ECO:0000313" key="2">
    <source>
        <dbReference type="Proteomes" id="UP000053815"/>
    </source>
</evidence>
<reference evidence="1" key="1">
    <citation type="submission" date="2014-09" db="EMBL/GenBank/DDBJ databases">
        <title>Draft genome sequence of an oleaginous Mucoromycotina fungus Mucor ambiguus NBRC6742.</title>
        <authorList>
            <person name="Takeda I."/>
            <person name="Yamane N."/>
            <person name="Morita T."/>
            <person name="Tamano K."/>
            <person name="Machida M."/>
            <person name="Baker S."/>
            <person name="Koike H."/>
        </authorList>
    </citation>
    <scope>NUCLEOTIDE SEQUENCE</scope>
    <source>
        <strain evidence="1">NBRC 6742</strain>
    </source>
</reference>
<dbReference type="STRING" id="91626.A0A0C9M8A0"/>
<evidence type="ECO:0008006" key="3">
    <source>
        <dbReference type="Google" id="ProtNLM"/>
    </source>
</evidence>
<dbReference type="AlphaFoldDB" id="A0A0C9M8A0"/>
<dbReference type="EMBL" id="DF836326">
    <property type="protein sequence ID" value="GAN03289.1"/>
    <property type="molecule type" value="Genomic_DNA"/>
</dbReference>
<dbReference type="OrthoDB" id="2233213at2759"/>
<sequence length="128" mass="15235">MTTKVEELNRLISTLRSHATKYFPNEVTCDLVQHFLRSFEKVIFSSRKPVENVWRRYIPLTVRHDLDLWLSQDLLLEAKSWSVAKEKFSNTALRLDARREVQTATMRSCETTEEYYDRFTHTIMKAGY</sequence>
<proteinExistence type="predicted"/>
<protein>
    <recommendedName>
        <fullName evidence="3">Retrotransposon gag domain-containing protein</fullName>
    </recommendedName>
</protein>
<organism evidence="1">
    <name type="scientific">Mucor ambiguus</name>
    <dbReference type="NCBI Taxonomy" id="91626"/>
    <lineage>
        <taxon>Eukaryota</taxon>
        <taxon>Fungi</taxon>
        <taxon>Fungi incertae sedis</taxon>
        <taxon>Mucoromycota</taxon>
        <taxon>Mucoromycotina</taxon>
        <taxon>Mucoromycetes</taxon>
        <taxon>Mucorales</taxon>
        <taxon>Mucorineae</taxon>
        <taxon>Mucoraceae</taxon>
        <taxon>Mucor</taxon>
    </lineage>
</organism>
<keyword evidence="2" id="KW-1185">Reference proteome</keyword>
<dbReference type="Proteomes" id="UP000053815">
    <property type="component" value="Unassembled WGS sequence"/>
</dbReference>
<name>A0A0C9M8A0_9FUNG</name>
<accession>A0A0C9M8A0</accession>
<evidence type="ECO:0000313" key="1">
    <source>
        <dbReference type="EMBL" id="GAN03289.1"/>
    </source>
</evidence>